<evidence type="ECO:0000313" key="3">
    <source>
        <dbReference type="EMBL" id="MXN66109.1"/>
    </source>
</evidence>
<comment type="caution">
    <text evidence="3">The sequence shown here is derived from an EMBL/GenBank/DDBJ whole genome shotgun (WGS) entry which is preliminary data.</text>
</comment>
<dbReference type="EMBL" id="WUMV01000007">
    <property type="protein sequence ID" value="MXN66109.1"/>
    <property type="molecule type" value="Genomic_DNA"/>
</dbReference>
<dbReference type="InterPro" id="IPR028250">
    <property type="entry name" value="DsbDN"/>
</dbReference>
<keyword evidence="1" id="KW-0732">Signal</keyword>
<name>A0A7X3LVX3_9HYPH</name>
<gene>
    <name evidence="3" type="ORF">GR183_14435</name>
</gene>
<evidence type="ECO:0000256" key="1">
    <source>
        <dbReference type="SAM" id="SignalP"/>
    </source>
</evidence>
<protein>
    <recommendedName>
        <fullName evidence="2">Thiol:disulfide interchange protein DsbD N-terminal domain-containing protein</fullName>
    </recommendedName>
</protein>
<evidence type="ECO:0000259" key="2">
    <source>
        <dbReference type="Pfam" id="PF11412"/>
    </source>
</evidence>
<reference evidence="3 4" key="1">
    <citation type="submission" date="2019-12" db="EMBL/GenBank/DDBJ databases">
        <authorList>
            <person name="Li M."/>
        </authorList>
    </citation>
    <scope>NUCLEOTIDE SEQUENCE [LARGE SCALE GENOMIC DNA]</scope>
    <source>
        <strain evidence="3 4">GBMRC 2046</strain>
    </source>
</reference>
<accession>A0A7X3LVX3</accession>
<keyword evidence="4" id="KW-1185">Reference proteome</keyword>
<feature type="chain" id="PRO_5031207090" description="Thiol:disulfide interchange protein DsbD N-terminal domain-containing protein" evidence="1">
    <location>
        <begin position="21"/>
        <end position="279"/>
    </location>
</feature>
<dbReference type="AlphaFoldDB" id="A0A7X3LVX3"/>
<feature type="domain" description="Thiol:disulfide interchange protein DsbD N-terminal" evidence="2">
    <location>
        <begin position="48"/>
        <end position="149"/>
    </location>
</feature>
<sequence length="279" mass="30094">MKNLLAALLVSLALGAPVHAASTDWVEVMGGKVRLIAGGALEEPGHYDAGLEFRMEPGWHIYWRFPGEAGVPTQADFSASTNLGEARLRFPAPVRYDDGYATSIVYRDQVILPIEVIARETAAPLELAAGLFFGICREICVPAQMDLSLNLASDWEVDFPMRLAISRATLSLPRPQGNSAPRVVSIENAGSAENDKAGVLKIHVEVDETGGEIDLFAEGAEGSFIEVPRLQSRDGNRATFELSTNGLVKKDGVAPLTLVLRDGDQAVEHSTEIRFPVSN</sequence>
<feature type="signal peptide" evidence="1">
    <location>
        <begin position="1"/>
        <end position="20"/>
    </location>
</feature>
<dbReference type="Proteomes" id="UP000433101">
    <property type="component" value="Unassembled WGS sequence"/>
</dbReference>
<organism evidence="3 4">
    <name type="scientific">Stappia sediminis</name>
    <dbReference type="NCBI Taxonomy" id="2692190"/>
    <lineage>
        <taxon>Bacteria</taxon>
        <taxon>Pseudomonadati</taxon>
        <taxon>Pseudomonadota</taxon>
        <taxon>Alphaproteobacteria</taxon>
        <taxon>Hyphomicrobiales</taxon>
        <taxon>Stappiaceae</taxon>
        <taxon>Stappia</taxon>
    </lineage>
</organism>
<dbReference type="Pfam" id="PF11412">
    <property type="entry name" value="DsbD_N"/>
    <property type="match status" value="1"/>
</dbReference>
<proteinExistence type="predicted"/>
<evidence type="ECO:0000313" key="4">
    <source>
        <dbReference type="Proteomes" id="UP000433101"/>
    </source>
</evidence>
<dbReference type="RefSeq" id="WP_160776367.1">
    <property type="nucleotide sequence ID" value="NZ_WUMV01000007.1"/>
</dbReference>